<sequence>MPRKKAASEAGSEPSMQPVKKFKPNPEEISKMESSTRRSLRTRSYDENNVGNQPTAQSKKVAEAAINQPRRTVLQAAEAKPATRGSGFVVKTPSPKNSCPLELSVQVTPCDILERQPALPSSKESASRKRKVKISPKSIEKRTKLNPTGSPTSSLEEFQTVSYSKKHSEDMSSGENSVHSTDATHTDVVDANVLDNLKTKYEAAISQHRVSGHSSLAGLPEQLPALNADPLFTRPVVKLHKVDIEVGASVSVMTYNILADCHLQTHSSQYSYTSDAHLSLDYRGYRIIEEIKHLDCDVVCLQEVDDFLL</sequence>
<feature type="compositionally biased region" description="Polar residues" evidence="1">
    <location>
        <begin position="47"/>
        <end position="58"/>
    </location>
</feature>
<dbReference type="InterPro" id="IPR036691">
    <property type="entry name" value="Endo/exonu/phosph_ase_sf"/>
</dbReference>
<name>A0A7J7K6T6_BUGNE</name>
<accession>A0A7J7K6T6</accession>
<evidence type="ECO:0000256" key="1">
    <source>
        <dbReference type="SAM" id="MobiDB-lite"/>
    </source>
</evidence>
<dbReference type="EMBL" id="VXIV02001204">
    <property type="protein sequence ID" value="KAF6033923.1"/>
    <property type="molecule type" value="Genomic_DNA"/>
</dbReference>
<dbReference type="SUPFAM" id="SSF56219">
    <property type="entry name" value="DNase I-like"/>
    <property type="match status" value="1"/>
</dbReference>
<proteinExistence type="predicted"/>
<feature type="compositionally biased region" description="Basic and acidic residues" evidence="1">
    <location>
        <begin position="24"/>
        <end position="36"/>
    </location>
</feature>
<dbReference type="GO" id="GO:0000175">
    <property type="term" value="F:3'-5'-RNA exonuclease activity"/>
    <property type="evidence" value="ECO:0007669"/>
    <property type="project" value="TreeGrafter"/>
</dbReference>
<organism evidence="2 3">
    <name type="scientific">Bugula neritina</name>
    <name type="common">Brown bryozoan</name>
    <name type="synonym">Sertularia neritina</name>
    <dbReference type="NCBI Taxonomy" id="10212"/>
    <lineage>
        <taxon>Eukaryota</taxon>
        <taxon>Metazoa</taxon>
        <taxon>Spiralia</taxon>
        <taxon>Lophotrochozoa</taxon>
        <taxon>Bryozoa</taxon>
        <taxon>Gymnolaemata</taxon>
        <taxon>Cheilostomatida</taxon>
        <taxon>Flustrina</taxon>
        <taxon>Buguloidea</taxon>
        <taxon>Bugulidae</taxon>
        <taxon>Bugula</taxon>
    </lineage>
</organism>
<evidence type="ECO:0000313" key="2">
    <source>
        <dbReference type="EMBL" id="KAF6033923.1"/>
    </source>
</evidence>
<dbReference type="PANTHER" id="PTHR12121">
    <property type="entry name" value="CARBON CATABOLITE REPRESSOR PROTEIN 4"/>
    <property type="match status" value="1"/>
</dbReference>
<evidence type="ECO:0000313" key="3">
    <source>
        <dbReference type="Proteomes" id="UP000593567"/>
    </source>
</evidence>
<feature type="region of interest" description="Disordered" evidence="1">
    <location>
        <begin position="1"/>
        <end position="101"/>
    </location>
</feature>
<dbReference type="Gene3D" id="3.60.10.10">
    <property type="entry name" value="Endonuclease/exonuclease/phosphatase"/>
    <property type="match status" value="1"/>
</dbReference>
<feature type="compositionally biased region" description="Polar residues" evidence="1">
    <location>
        <begin position="171"/>
        <end position="181"/>
    </location>
</feature>
<reference evidence="2" key="1">
    <citation type="submission" date="2020-06" db="EMBL/GenBank/DDBJ databases">
        <title>Draft genome of Bugula neritina, a colonial animal packing powerful symbionts and potential medicines.</title>
        <authorList>
            <person name="Rayko M."/>
        </authorList>
    </citation>
    <scope>NUCLEOTIDE SEQUENCE [LARGE SCALE GENOMIC DNA]</scope>
    <source>
        <strain evidence="2">Kwan_BN1</strain>
    </source>
</reference>
<dbReference type="AlphaFoldDB" id="A0A7J7K6T6"/>
<feature type="region of interest" description="Disordered" evidence="1">
    <location>
        <begin position="116"/>
        <end position="181"/>
    </location>
</feature>
<dbReference type="InterPro" id="IPR050410">
    <property type="entry name" value="CCR4/nocturin_mRNA_transcr"/>
</dbReference>
<feature type="compositionally biased region" description="Polar residues" evidence="1">
    <location>
        <begin position="145"/>
        <end position="163"/>
    </location>
</feature>
<keyword evidence="3" id="KW-1185">Reference proteome</keyword>
<gene>
    <name evidence="2" type="ORF">EB796_007774</name>
</gene>
<protein>
    <submittedName>
        <fullName evidence="2">Uncharacterized protein</fullName>
    </submittedName>
</protein>
<dbReference type="Proteomes" id="UP000593567">
    <property type="component" value="Unassembled WGS sequence"/>
</dbReference>
<dbReference type="OrthoDB" id="10253982at2759"/>
<dbReference type="PANTHER" id="PTHR12121:SF34">
    <property type="entry name" value="PROTEIN ANGEL"/>
    <property type="match status" value="1"/>
</dbReference>
<comment type="caution">
    <text evidence="2">The sequence shown here is derived from an EMBL/GenBank/DDBJ whole genome shotgun (WGS) entry which is preliminary data.</text>
</comment>